<dbReference type="AlphaFoldDB" id="A0A486XQX0"/>
<sequence length="53" mass="5800">MVLRYWRCGLALAILSVLLGVTARADDVVKVGIYYPQVPPYMYKPGDGGEVQG</sequence>
<proteinExistence type="predicted"/>
<dbReference type="EMBL" id="CAAJGR010000111">
    <property type="protein sequence ID" value="VHO04663.1"/>
    <property type="molecule type" value="Genomic_DNA"/>
</dbReference>
<protein>
    <submittedName>
        <fullName evidence="2">Uncharacterized protein</fullName>
    </submittedName>
</protein>
<gene>
    <name evidence="2" type="ORF">BAL341_2029</name>
</gene>
<feature type="chain" id="PRO_5019722317" evidence="1">
    <location>
        <begin position="26"/>
        <end position="53"/>
    </location>
</feature>
<keyword evidence="1" id="KW-0732">Signal</keyword>
<reference evidence="2" key="1">
    <citation type="submission" date="2019-04" db="EMBL/GenBank/DDBJ databases">
        <authorList>
            <person name="Brambilla D."/>
        </authorList>
    </citation>
    <scope>NUCLEOTIDE SEQUENCE</scope>
    <source>
        <strain evidence="2">BAL1</strain>
    </source>
</reference>
<accession>A0A486XQX0</accession>
<evidence type="ECO:0000256" key="1">
    <source>
        <dbReference type="SAM" id="SignalP"/>
    </source>
</evidence>
<name>A0A486XQX0_9GAMM</name>
<organism evidence="2">
    <name type="scientific">Rheinheimera sp. BAL341</name>
    <dbReference type="NCBI Taxonomy" id="1708203"/>
    <lineage>
        <taxon>Bacteria</taxon>
        <taxon>Pseudomonadati</taxon>
        <taxon>Pseudomonadota</taxon>
        <taxon>Gammaproteobacteria</taxon>
        <taxon>Chromatiales</taxon>
        <taxon>Chromatiaceae</taxon>
        <taxon>Rheinheimera</taxon>
    </lineage>
</organism>
<feature type="signal peptide" evidence="1">
    <location>
        <begin position="1"/>
        <end position="25"/>
    </location>
</feature>
<evidence type="ECO:0000313" key="2">
    <source>
        <dbReference type="EMBL" id="VHO04663.1"/>
    </source>
</evidence>